<evidence type="ECO:0000259" key="2">
    <source>
        <dbReference type="Pfam" id="PF00190"/>
    </source>
</evidence>
<dbReference type="OrthoDB" id="8218752at2"/>
<dbReference type="RefSeq" id="WP_130156858.1">
    <property type="nucleotide sequence ID" value="NZ_SGIS01000012.1"/>
</dbReference>
<protein>
    <submittedName>
        <fullName evidence="3">Cupin domain-containing protein</fullName>
    </submittedName>
</protein>
<keyword evidence="1" id="KW-0732">Signal</keyword>
<gene>
    <name evidence="3" type="ORF">EWE75_09665</name>
</gene>
<evidence type="ECO:0000313" key="4">
    <source>
        <dbReference type="Proteomes" id="UP000292085"/>
    </source>
</evidence>
<feature type="domain" description="Cupin type-1" evidence="2">
    <location>
        <begin position="77"/>
        <end position="143"/>
    </location>
</feature>
<dbReference type="SUPFAM" id="SSF51182">
    <property type="entry name" value="RmlC-like cupins"/>
    <property type="match status" value="1"/>
</dbReference>
<dbReference type="Proteomes" id="UP000292085">
    <property type="component" value="Unassembled WGS sequence"/>
</dbReference>
<dbReference type="AlphaFoldDB" id="A0A4Q6XX39"/>
<name>A0A4Q6XX39_9SPHN</name>
<dbReference type="EMBL" id="SGIS01000012">
    <property type="protein sequence ID" value="RZF64655.1"/>
    <property type="molecule type" value="Genomic_DNA"/>
</dbReference>
<dbReference type="Gene3D" id="2.60.120.10">
    <property type="entry name" value="Jelly Rolls"/>
    <property type="match status" value="1"/>
</dbReference>
<feature type="chain" id="PRO_5020752034" evidence="1">
    <location>
        <begin position="22"/>
        <end position="162"/>
    </location>
</feature>
<accession>A0A4Q6XX39</accession>
<reference evidence="3 4" key="1">
    <citation type="submission" date="2019-02" db="EMBL/GenBank/DDBJ databases">
        <authorList>
            <person name="Li Y."/>
        </authorList>
    </citation>
    <scope>NUCLEOTIDE SEQUENCE [LARGE SCALE GENOMIC DNA]</scope>
    <source>
        <strain evidence="3 4">3-7</strain>
    </source>
</reference>
<organism evidence="3 4">
    <name type="scientific">Sphingomonas populi</name>
    <dbReference type="NCBI Taxonomy" id="2484750"/>
    <lineage>
        <taxon>Bacteria</taxon>
        <taxon>Pseudomonadati</taxon>
        <taxon>Pseudomonadota</taxon>
        <taxon>Alphaproteobacteria</taxon>
        <taxon>Sphingomonadales</taxon>
        <taxon>Sphingomonadaceae</taxon>
        <taxon>Sphingomonas</taxon>
    </lineage>
</organism>
<evidence type="ECO:0000256" key="1">
    <source>
        <dbReference type="SAM" id="SignalP"/>
    </source>
</evidence>
<keyword evidence="4" id="KW-1185">Reference proteome</keyword>
<dbReference type="InterPro" id="IPR014710">
    <property type="entry name" value="RmlC-like_jellyroll"/>
</dbReference>
<sequence>MSLLRTAVALALLATAAPILAQTPPADPTGLAKAADIQAQVATMAREMKPEQHFAWRPLLRDGGTTAALEYWTAPGKPAIHPTDAEYTIVIEGAGTLVSGGRMIDPVTTKSGMIEGSRIEGGTTRDLKPGDVVLIPAGIPHWFGITGGKLVLLGMKLARPAK</sequence>
<dbReference type="Pfam" id="PF00190">
    <property type="entry name" value="Cupin_1"/>
    <property type="match status" value="1"/>
</dbReference>
<comment type="caution">
    <text evidence="3">The sequence shown here is derived from an EMBL/GenBank/DDBJ whole genome shotgun (WGS) entry which is preliminary data.</text>
</comment>
<dbReference type="CDD" id="cd02208">
    <property type="entry name" value="cupin_RmlC-like"/>
    <property type="match status" value="1"/>
</dbReference>
<proteinExistence type="predicted"/>
<dbReference type="InterPro" id="IPR011051">
    <property type="entry name" value="RmlC_Cupin_sf"/>
</dbReference>
<evidence type="ECO:0000313" key="3">
    <source>
        <dbReference type="EMBL" id="RZF64655.1"/>
    </source>
</evidence>
<dbReference type="InterPro" id="IPR006045">
    <property type="entry name" value="Cupin_1"/>
</dbReference>
<feature type="signal peptide" evidence="1">
    <location>
        <begin position="1"/>
        <end position="21"/>
    </location>
</feature>